<organism evidence="1">
    <name type="scientific">Morganella morganii</name>
    <name type="common">Proteus morganii</name>
    <dbReference type="NCBI Taxonomy" id="582"/>
    <lineage>
        <taxon>Bacteria</taxon>
        <taxon>Pseudomonadati</taxon>
        <taxon>Pseudomonadota</taxon>
        <taxon>Gammaproteobacteria</taxon>
        <taxon>Enterobacterales</taxon>
        <taxon>Morganellaceae</taxon>
        <taxon>Morganella</taxon>
    </lineage>
</organism>
<gene>
    <name evidence="1" type="ORF">PN925_003437</name>
</gene>
<evidence type="ECO:0000313" key="1">
    <source>
        <dbReference type="EMBL" id="EMO9458030.1"/>
    </source>
</evidence>
<name>A0AAI9HUI6_MORMO</name>
<sequence>MTLPVFRPLMISATFVLCSVFAGNCRAEIDLPCAMSHKIKVEEIDDRICFSRRPLPDCPALCHPSKSVEKKIEFHCVRSDNPLSDTGADIILNTTVPVSCEATLPVFAVLDTTP</sequence>
<dbReference type="AlphaFoldDB" id="A0AAI9HUI6"/>
<proteinExistence type="predicted"/>
<dbReference type="EMBL" id="ABKJEP030000067">
    <property type="protein sequence ID" value="EMO9458030.1"/>
    <property type="molecule type" value="Genomic_DNA"/>
</dbReference>
<comment type="caution">
    <text evidence="1">The sequence shown here is derived from an EMBL/GenBank/DDBJ whole genome shotgun (WGS) entry which is preliminary data.</text>
</comment>
<reference evidence="1" key="1">
    <citation type="submission" date="2024-02" db="EMBL/GenBank/DDBJ databases">
        <authorList>
            <consortium name="Clinical and Environmental Microbiology Branch: Whole genome sequencing antimicrobial resistance pathogens in the healthcare setting"/>
        </authorList>
    </citation>
    <scope>NUCLEOTIDE SEQUENCE</scope>
    <source>
        <strain evidence="1">2023KU-00017</strain>
    </source>
</reference>
<accession>A0AAI9HUI6</accession>
<protein>
    <submittedName>
        <fullName evidence="1">Uncharacterized protein</fullName>
    </submittedName>
</protein>